<reference evidence="2 3" key="1">
    <citation type="submission" date="2018-11" db="EMBL/GenBank/DDBJ databases">
        <title>Draft genome sequence of Ferruginibacter sp. BO-59.</title>
        <authorList>
            <person name="Im W.T."/>
        </authorList>
    </citation>
    <scope>NUCLEOTIDE SEQUENCE [LARGE SCALE GENOMIC DNA]</scope>
    <source>
        <strain evidence="2 3">BO-59</strain>
    </source>
</reference>
<protein>
    <submittedName>
        <fullName evidence="2">Acyl carrier protein</fullName>
    </submittedName>
</protein>
<dbReference type="InterPro" id="IPR036736">
    <property type="entry name" value="ACP-like_sf"/>
</dbReference>
<evidence type="ECO:0000313" key="3">
    <source>
        <dbReference type="Proteomes" id="UP000267223"/>
    </source>
</evidence>
<accession>A0A3M9NIF8</accession>
<dbReference type="Proteomes" id="UP000267223">
    <property type="component" value="Unassembled WGS sequence"/>
</dbReference>
<feature type="domain" description="Carrier" evidence="1">
    <location>
        <begin position="1"/>
        <end position="79"/>
    </location>
</feature>
<dbReference type="RefSeq" id="WP_123120333.1">
    <property type="nucleotide sequence ID" value="NZ_RJJR01000005.1"/>
</dbReference>
<keyword evidence="3" id="KW-1185">Reference proteome</keyword>
<dbReference type="AlphaFoldDB" id="A0A3M9NIF8"/>
<name>A0A3M9NIF8_9BACT</name>
<evidence type="ECO:0000313" key="2">
    <source>
        <dbReference type="EMBL" id="RNI37491.1"/>
    </source>
</evidence>
<organism evidence="2 3">
    <name type="scientific">Hanamia caeni</name>
    <dbReference type="NCBI Taxonomy" id="2294116"/>
    <lineage>
        <taxon>Bacteria</taxon>
        <taxon>Pseudomonadati</taxon>
        <taxon>Bacteroidota</taxon>
        <taxon>Chitinophagia</taxon>
        <taxon>Chitinophagales</taxon>
        <taxon>Chitinophagaceae</taxon>
        <taxon>Hanamia</taxon>
    </lineage>
</organism>
<evidence type="ECO:0000259" key="1">
    <source>
        <dbReference type="PROSITE" id="PS50075"/>
    </source>
</evidence>
<dbReference type="Pfam" id="PF00550">
    <property type="entry name" value="PP-binding"/>
    <property type="match status" value="1"/>
</dbReference>
<dbReference type="SUPFAM" id="SSF47336">
    <property type="entry name" value="ACP-like"/>
    <property type="match status" value="1"/>
</dbReference>
<gene>
    <name evidence="2" type="ORF">EFY79_08845</name>
</gene>
<comment type="caution">
    <text evidence="2">The sequence shown here is derived from an EMBL/GenBank/DDBJ whole genome shotgun (WGS) entry which is preliminary data.</text>
</comment>
<dbReference type="InterPro" id="IPR009081">
    <property type="entry name" value="PP-bd_ACP"/>
</dbReference>
<sequence length="80" mass="9138">MDENIILSEVNSIFIEVFEDKSIILNGNTTSDDVPAWDSLNHIQMINAVEKHFKIRFELNDLLNFTDVGGLCRGILKKMN</sequence>
<dbReference type="Gene3D" id="1.10.1200.10">
    <property type="entry name" value="ACP-like"/>
    <property type="match status" value="1"/>
</dbReference>
<dbReference type="EMBL" id="RJJR01000005">
    <property type="protein sequence ID" value="RNI37491.1"/>
    <property type="molecule type" value="Genomic_DNA"/>
</dbReference>
<proteinExistence type="predicted"/>
<dbReference type="OrthoDB" id="9811033at2"/>
<dbReference type="PROSITE" id="PS50075">
    <property type="entry name" value="CARRIER"/>
    <property type="match status" value="1"/>
</dbReference>